<feature type="coiled-coil region" evidence="4">
    <location>
        <begin position="559"/>
        <end position="635"/>
    </location>
</feature>
<reference evidence="8" key="1">
    <citation type="journal article" date="2019" name="Int. J. Syst. Evol. Microbiol.">
        <title>The Global Catalogue of Microorganisms (GCM) 10K type strain sequencing project: providing services to taxonomists for standard genome sequencing and annotation.</title>
        <authorList>
            <consortium name="The Broad Institute Genomics Platform"/>
            <consortium name="The Broad Institute Genome Sequencing Center for Infectious Disease"/>
            <person name="Wu L."/>
            <person name="Ma J."/>
        </authorList>
    </citation>
    <scope>NUCLEOTIDE SEQUENCE [LARGE SCALE GENOMIC DNA]</scope>
    <source>
        <strain evidence="8">KCTC 52438</strain>
    </source>
</reference>
<dbReference type="InterPro" id="IPR003439">
    <property type="entry name" value="ABC_transporter-like_ATP-bd"/>
</dbReference>
<dbReference type="Pfam" id="PF00005">
    <property type="entry name" value="ABC_tran"/>
    <property type="match status" value="2"/>
</dbReference>
<dbReference type="InterPro" id="IPR003593">
    <property type="entry name" value="AAA+_ATPase"/>
</dbReference>
<evidence type="ECO:0000313" key="8">
    <source>
        <dbReference type="Proteomes" id="UP001595476"/>
    </source>
</evidence>
<dbReference type="InterPro" id="IPR017871">
    <property type="entry name" value="ABC_transporter-like_CS"/>
</dbReference>
<feature type="domain" description="ABC transporter" evidence="6">
    <location>
        <begin position="310"/>
        <end position="525"/>
    </location>
</feature>
<feature type="compositionally biased region" description="Low complexity" evidence="5">
    <location>
        <begin position="525"/>
        <end position="539"/>
    </location>
</feature>
<dbReference type="InterPro" id="IPR050611">
    <property type="entry name" value="ABCF"/>
</dbReference>
<feature type="compositionally biased region" description="Basic and acidic residues" evidence="5">
    <location>
        <begin position="541"/>
        <end position="550"/>
    </location>
</feature>
<dbReference type="CDD" id="cd03221">
    <property type="entry name" value="ABCF_EF-3"/>
    <property type="match status" value="2"/>
</dbReference>
<dbReference type="InterPro" id="IPR032524">
    <property type="entry name" value="ABC_tran_C"/>
</dbReference>
<keyword evidence="8" id="KW-1185">Reference proteome</keyword>
<dbReference type="Pfam" id="PF12848">
    <property type="entry name" value="ABC_tran_Xtn"/>
    <property type="match status" value="1"/>
</dbReference>
<feature type="domain" description="ABC transporter" evidence="6">
    <location>
        <begin position="2"/>
        <end position="246"/>
    </location>
</feature>
<sequence length="644" mass="72411">MIQLSNIALQRGIKVLFEDTNLIINPGQKVGLVGANGAGKSSLFKLILGELHPDQGNFSIPSQWRIAHMAQEVSNSDRPAVDYVLDGDQTFRQAEQAIQDAETHHQPEQLAHAHEQYDQADGYTAKSRAEQLLAGLGFKQEEMNNPVSSFSGGWRLRLNLAQALMCPSDLLLLDEPTNHLDLDAVFWLEQWLKNYPGTLILISHDRDFLDSLVTHIAHVEQQQIQSYKGNYSNFEQARAEKLAQQQASFEKQQREIAHMESFIRRFKAKATKAKQAQSRVKALERMSLIAPAHVDTQFSFQFPKSDKTSSPLLSLEEAAIGYEQPLLETSCTLLPDMRIGLLGANGAGKSTFIKTLVGDLPLLSGKANQGMHLHIGYFAQHQLEALDLSSTPQVHVQRMSPTASEQSIRDFLGRFGFNGDRAAEQVKLFSGGEKARLALALIAWQKPNLLIMDEPTNHLDMESRFALTVALQEFEGAIIIVSHDRHLLKNTVDEFWLVHDHQVEPFSGDLDDYHVWLKNLKKSENSASSNDVSSATADAKPAVDRKAQRKREAEIRTILQPIKKKIAKLEQEMEKVDLRLSSINDQLNNTELYNESCKTKLTEVLQTQASLKQQAEELEMNWLELQETLEQQELDLRGSETGEL</sequence>
<dbReference type="SUPFAM" id="SSF52540">
    <property type="entry name" value="P-loop containing nucleoside triphosphate hydrolases"/>
    <property type="match status" value="2"/>
</dbReference>
<dbReference type="InterPro" id="IPR032781">
    <property type="entry name" value="ABC_tran_Xtn"/>
</dbReference>
<dbReference type="Proteomes" id="UP001595476">
    <property type="component" value="Unassembled WGS sequence"/>
</dbReference>
<evidence type="ECO:0000313" key="7">
    <source>
        <dbReference type="EMBL" id="MFC3152525.1"/>
    </source>
</evidence>
<dbReference type="InterPro" id="IPR027417">
    <property type="entry name" value="P-loop_NTPase"/>
</dbReference>
<proteinExistence type="predicted"/>
<evidence type="ECO:0000256" key="5">
    <source>
        <dbReference type="SAM" id="MobiDB-lite"/>
    </source>
</evidence>
<dbReference type="InterPro" id="IPR037118">
    <property type="entry name" value="Val-tRNA_synth_C_sf"/>
</dbReference>
<evidence type="ECO:0000256" key="3">
    <source>
        <dbReference type="ARBA" id="ARBA00022840"/>
    </source>
</evidence>
<dbReference type="EMBL" id="JBHRSZ010000007">
    <property type="protein sequence ID" value="MFC3152525.1"/>
    <property type="molecule type" value="Genomic_DNA"/>
</dbReference>
<keyword evidence="1" id="KW-0677">Repeat</keyword>
<dbReference type="SMART" id="SM00382">
    <property type="entry name" value="AAA"/>
    <property type="match status" value="2"/>
</dbReference>
<keyword evidence="2" id="KW-0547">Nucleotide-binding</keyword>
<accession>A0ABV7HK42</accession>
<evidence type="ECO:0000259" key="6">
    <source>
        <dbReference type="PROSITE" id="PS50893"/>
    </source>
</evidence>
<name>A0ABV7HK42_9GAMM</name>
<gene>
    <name evidence="7" type="ORF">ACFOEK_15930</name>
</gene>
<dbReference type="PANTHER" id="PTHR19211:SF14">
    <property type="entry name" value="ATP-BINDING CASSETTE SUB-FAMILY F MEMBER 1"/>
    <property type="match status" value="1"/>
</dbReference>
<dbReference type="Gene3D" id="3.40.50.300">
    <property type="entry name" value="P-loop containing nucleotide triphosphate hydrolases"/>
    <property type="match status" value="2"/>
</dbReference>
<comment type="caution">
    <text evidence="7">The sequence shown here is derived from an EMBL/GenBank/DDBJ whole genome shotgun (WGS) entry which is preliminary data.</text>
</comment>
<dbReference type="PROSITE" id="PS00211">
    <property type="entry name" value="ABC_TRANSPORTER_1"/>
    <property type="match status" value="1"/>
</dbReference>
<dbReference type="RefSeq" id="WP_386722455.1">
    <property type="nucleotide sequence ID" value="NZ_JBHRSZ010000007.1"/>
</dbReference>
<organism evidence="7 8">
    <name type="scientific">Litoribrevibacter euphylliae</name>
    <dbReference type="NCBI Taxonomy" id="1834034"/>
    <lineage>
        <taxon>Bacteria</taxon>
        <taxon>Pseudomonadati</taxon>
        <taxon>Pseudomonadota</taxon>
        <taxon>Gammaproteobacteria</taxon>
        <taxon>Oceanospirillales</taxon>
        <taxon>Oceanospirillaceae</taxon>
        <taxon>Litoribrevibacter</taxon>
    </lineage>
</organism>
<keyword evidence="3 7" id="KW-0067">ATP-binding</keyword>
<evidence type="ECO:0000256" key="4">
    <source>
        <dbReference type="SAM" id="Coils"/>
    </source>
</evidence>
<evidence type="ECO:0000256" key="1">
    <source>
        <dbReference type="ARBA" id="ARBA00022737"/>
    </source>
</evidence>
<keyword evidence="4" id="KW-0175">Coiled coil</keyword>
<dbReference type="PANTHER" id="PTHR19211">
    <property type="entry name" value="ATP-BINDING TRANSPORT PROTEIN-RELATED"/>
    <property type="match status" value="1"/>
</dbReference>
<dbReference type="Pfam" id="PF16326">
    <property type="entry name" value="ABC_tran_CTD"/>
    <property type="match status" value="1"/>
</dbReference>
<feature type="region of interest" description="Disordered" evidence="5">
    <location>
        <begin position="525"/>
        <end position="550"/>
    </location>
</feature>
<dbReference type="Gene3D" id="1.10.287.380">
    <property type="entry name" value="Valyl-tRNA synthetase, C-terminal domain"/>
    <property type="match status" value="1"/>
</dbReference>
<dbReference type="PROSITE" id="PS50893">
    <property type="entry name" value="ABC_TRANSPORTER_2"/>
    <property type="match status" value="2"/>
</dbReference>
<dbReference type="GO" id="GO:0005524">
    <property type="term" value="F:ATP binding"/>
    <property type="evidence" value="ECO:0007669"/>
    <property type="project" value="UniProtKB-KW"/>
</dbReference>
<evidence type="ECO:0000256" key="2">
    <source>
        <dbReference type="ARBA" id="ARBA00022741"/>
    </source>
</evidence>
<protein>
    <submittedName>
        <fullName evidence="7">ATP-binding cassette domain-containing protein</fullName>
    </submittedName>
</protein>